<reference evidence="1" key="1">
    <citation type="submission" date="2019-12" db="EMBL/GenBank/DDBJ databases">
        <title>Isolation and complete genomic sequence of bacteriophage NF: A novel Vibrio alginolyticus phage isolated from the coastal water of Qingdao, China.</title>
        <authorList>
            <person name="Zhang X."/>
        </authorList>
    </citation>
    <scope>NUCLEOTIDE SEQUENCE [LARGE SCALE GENOMIC DNA]</scope>
</reference>
<dbReference type="Proteomes" id="UP000435913">
    <property type="component" value="Segment"/>
</dbReference>
<proteinExistence type="predicted"/>
<dbReference type="RefSeq" id="YP_010649781.1">
    <property type="nucleotide sequence ID" value="NC_070773.1"/>
</dbReference>
<sequence>MRSEIKKLKEMSENTILSKSYRDAIKWALGELGDVEQEKGVDCKAKYSEDDYKLAEWMDARVKKITKSDKKTNLKSWANTIRLMVEVDKRTHKEITDLFDWCNKHQFWFKNVLSPDKLRQQWEKLSLDRGDIKPIHTQQKSAQQSLIERANSGELYQTTQDYYLAPNGKKYVCAMDYHAGKDPIG</sequence>
<evidence type="ECO:0000313" key="1">
    <source>
        <dbReference type="EMBL" id="QSD24993.1"/>
    </source>
</evidence>
<accession>A0A896Q9U2</accession>
<evidence type="ECO:0000313" key="2">
    <source>
        <dbReference type="Proteomes" id="UP000435913"/>
    </source>
</evidence>
<dbReference type="KEGG" id="vg:77925341"/>
<keyword evidence="2" id="KW-1185">Reference proteome</keyword>
<organism evidence="1 2">
    <name type="scientific">Vibrio phage NF</name>
    <dbReference type="NCBI Taxonomy" id="2686202"/>
    <lineage>
        <taxon>Viruses</taxon>
        <taxon>Duplodnaviria</taxon>
        <taxon>Heunggongvirae</taxon>
        <taxon>Uroviricota</taxon>
        <taxon>Caudoviricetes</taxon>
        <taxon>Enfavirus</taxon>
        <taxon>Enfavirus NF</taxon>
    </lineage>
</organism>
<name>A0A896Q9U2_9CAUD</name>
<protein>
    <submittedName>
        <fullName evidence="1">Replication protein</fullName>
    </submittedName>
</protein>
<dbReference type="EMBL" id="MN812722">
    <property type="protein sequence ID" value="QSD24993.1"/>
    <property type="molecule type" value="Genomic_DNA"/>
</dbReference>
<dbReference type="GeneID" id="77925341"/>